<reference evidence="2" key="1">
    <citation type="submission" date="2016-10" db="EMBL/GenBank/DDBJ databases">
        <authorList>
            <person name="Jeantristanb JTB J.-T."/>
            <person name="Ricardo R."/>
        </authorList>
    </citation>
    <scope>NUCLEOTIDE SEQUENCE [LARGE SCALE GENOMIC DNA]</scope>
</reference>
<accession>A0A2X0MJ85</accession>
<gene>
    <name evidence="1" type="ORF">BZ3500_MVSOF-1268-A1-R1_CHR2-1G04457</name>
</gene>
<sequence>MFGILNVSVGINRVITDCDFHRAKVFDAQWKMTMDRIMGTDAEN</sequence>
<dbReference type="EMBL" id="FMWP01000012">
    <property type="protein sequence ID" value="SCZ88510.1"/>
    <property type="molecule type" value="Genomic_DNA"/>
</dbReference>
<evidence type="ECO:0000313" key="2">
    <source>
        <dbReference type="Proteomes" id="UP000249723"/>
    </source>
</evidence>
<keyword evidence="2" id="KW-1185">Reference proteome</keyword>
<organism evidence="1 2">
    <name type="scientific">Microbotryum saponariae</name>
    <dbReference type="NCBI Taxonomy" id="289078"/>
    <lineage>
        <taxon>Eukaryota</taxon>
        <taxon>Fungi</taxon>
        <taxon>Dikarya</taxon>
        <taxon>Basidiomycota</taxon>
        <taxon>Pucciniomycotina</taxon>
        <taxon>Microbotryomycetes</taxon>
        <taxon>Microbotryales</taxon>
        <taxon>Microbotryaceae</taxon>
        <taxon>Microbotryum</taxon>
    </lineage>
</organism>
<name>A0A2X0MJ85_9BASI</name>
<protein>
    <submittedName>
        <fullName evidence="1">BZ3500_MvSof-1268-A1-R1_Chr2-1g04457 protein</fullName>
    </submittedName>
</protein>
<dbReference type="AlphaFoldDB" id="A0A2X0MJ85"/>
<evidence type="ECO:0000313" key="1">
    <source>
        <dbReference type="EMBL" id="SCZ88510.1"/>
    </source>
</evidence>
<dbReference type="Proteomes" id="UP000249723">
    <property type="component" value="Unassembled WGS sequence"/>
</dbReference>
<proteinExistence type="predicted"/>